<evidence type="ECO:0000256" key="14">
    <source>
        <dbReference type="ARBA" id="ARBA00042865"/>
    </source>
</evidence>
<keyword evidence="5" id="KW-0812">Transmembrane</keyword>
<keyword evidence="11" id="KW-0472">Membrane</keyword>
<evidence type="ECO:0000256" key="6">
    <source>
        <dbReference type="ARBA" id="ARBA00022723"/>
    </source>
</evidence>
<keyword evidence="10" id="KW-0333">Golgi apparatus</keyword>
<name>F3QU06_9BACT</name>
<feature type="region of interest" description="Disordered" evidence="15">
    <location>
        <begin position="149"/>
        <end position="172"/>
    </location>
</feature>
<evidence type="ECO:0000256" key="9">
    <source>
        <dbReference type="ARBA" id="ARBA00022989"/>
    </source>
</evidence>
<organism evidence="16 17">
    <name type="scientific">Paraprevotella xylaniphila YIT 11841</name>
    <dbReference type="NCBI Taxonomy" id="762982"/>
    <lineage>
        <taxon>Bacteria</taxon>
        <taxon>Pseudomonadati</taxon>
        <taxon>Bacteroidota</taxon>
        <taxon>Bacteroidia</taxon>
        <taxon>Bacteroidales</taxon>
        <taxon>Prevotellaceae</taxon>
        <taxon>Paraprevotella</taxon>
    </lineage>
</organism>
<keyword evidence="8" id="KW-0735">Signal-anchor</keyword>
<evidence type="ECO:0000256" key="12">
    <source>
        <dbReference type="ARBA" id="ARBA00023157"/>
    </source>
</evidence>
<dbReference type="PANTHER" id="PTHR46025:SF3">
    <property type="entry name" value="XYLOSYLTRANSFERASE OXT"/>
    <property type="match status" value="1"/>
</dbReference>
<comment type="caution">
    <text evidence="16">The sequence shown here is derived from an EMBL/GenBank/DDBJ whole genome shotgun (WGS) entry which is preliminary data.</text>
</comment>
<gene>
    <name evidence="16" type="ORF">HMPREF9442_01675</name>
</gene>
<evidence type="ECO:0000256" key="1">
    <source>
        <dbReference type="ARBA" id="ARBA00004323"/>
    </source>
</evidence>
<dbReference type="GO" id="GO:0050650">
    <property type="term" value="P:chondroitin sulfate proteoglycan biosynthetic process"/>
    <property type="evidence" value="ECO:0007669"/>
    <property type="project" value="TreeGrafter"/>
</dbReference>
<comment type="subcellular location">
    <subcellularLocation>
        <location evidence="2">Endoplasmic reticulum membrane</location>
        <topology evidence="2">Single-pass type II membrane protein</topology>
    </subcellularLocation>
    <subcellularLocation>
        <location evidence="1">Golgi apparatus membrane</location>
        <topology evidence="1">Single-pass type II membrane protein</topology>
    </subcellularLocation>
</comment>
<evidence type="ECO:0000256" key="2">
    <source>
        <dbReference type="ARBA" id="ARBA00004648"/>
    </source>
</evidence>
<dbReference type="HOGENOM" id="CLU_1710441_0_0_10"/>
<dbReference type="STRING" id="762982.HMPREF9442_01675"/>
<evidence type="ECO:0000256" key="5">
    <source>
        <dbReference type="ARBA" id="ARBA00022692"/>
    </source>
</evidence>
<evidence type="ECO:0000313" key="17">
    <source>
        <dbReference type="Proteomes" id="UP000005546"/>
    </source>
</evidence>
<keyword evidence="13" id="KW-0325">Glycoprotein</keyword>
<evidence type="ECO:0000256" key="15">
    <source>
        <dbReference type="SAM" id="MobiDB-lite"/>
    </source>
</evidence>
<dbReference type="RefSeq" id="WP_008626926.1">
    <property type="nucleotide sequence ID" value="NZ_GL883841.1"/>
</dbReference>
<dbReference type="GO" id="GO:0030158">
    <property type="term" value="F:protein xylosyltransferase activity"/>
    <property type="evidence" value="ECO:0007669"/>
    <property type="project" value="InterPro"/>
</dbReference>
<keyword evidence="9" id="KW-1133">Transmembrane helix</keyword>
<feature type="non-terminal residue" evidence="16">
    <location>
        <position position="1"/>
    </location>
</feature>
<accession>F3QU06</accession>
<dbReference type="Pfam" id="PF02485">
    <property type="entry name" value="Branch"/>
    <property type="match status" value="1"/>
</dbReference>
<reference evidence="16 17" key="1">
    <citation type="submission" date="2011-02" db="EMBL/GenBank/DDBJ databases">
        <authorList>
            <person name="Weinstock G."/>
            <person name="Sodergren E."/>
            <person name="Clifton S."/>
            <person name="Fulton L."/>
            <person name="Fulton B."/>
            <person name="Courtney L."/>
            <person name="Fronick C."/>
            <person name="Harrison M."/>
            <person name="Strong C."/>
            <person name="Farmer C."/>
            <person name="Delahaunty K."/>
            <person name="Markovic C."/>
            <person name="Hall O."/>
            <person name="Minx P."/>
            <person name="Tomlinson C."/>
            <person name="Mitreva M."/>
            <person name="Hou S."/>
            <person name="Chen J."/>
            <person name="Wollam A."/>
            <person name="Pepin K.H."/>
            <person name="Johnson M."/>
            <person name="Bhonagiri V."/>
            <person name="Zhang X."/>
            <person name="Suruliraj S."/>
            <person name="Warren W."/>
            <person name="Chinwalla A."/>
            <person name="Mardis E.R."/>
            <person name="Wilson R.K."/>
        </authorList>
    </citation>
    <scope>NUCLEOTIDE SEQUENCE [LARGE SCALE GENOMIC DNA]</scope>
    <source>
        <strain evidence="16 17">YIT 11841</strain>
    </source>
</reference>
<keyword evidence="17" id="KW-1185">Reference proteome</keyword>
<evidence type="ECO:0000256" key="3">
    <source>
        <dbReference type="ARBA" id="ARBA00022676"/>
    </source>
</evidence>
<evidence type="ECO:0000256" key="11">
    <source>
        <dbReference type="ARBA" id="ARBA00023136"/>
    </source>
</evidence>
<dbReference type="GO" id="GO:0016020">
    <property type="term" value="C:membrane"/>
    <property type="evidence" value="ECO:0007669"/>
    <property type="project" value="InterPro"/>
</dbReference>
<protein>
    <recommendedName>
        <fullName evidence="14">Peptide O-xylosyltransferase</fullName>
    </recommendedName>
</protein>
<dbReference type="InterPro" id="IPR003406">
    <property type="entry name" value="Glyco_trans_14"/>
</dbReference>
<evidence type="ECO:0000256" key="4">
    <source>
        <dbReference type="ARBA" id="ARBA00022679"/>
    </source>
</evidence>
<evidence type="ECO:0000313" key="16">
    <source>
        <dbReference type="EMBL" id="EGG54255.1"/>
    </source>
</evidence>
<dbReference type="EMBL" id="AFBR01000041">
    <property type="protein sequence ID" value="EGG54255.1"/>
    <property type="molecule type" value="Genomic_DNA"/>
</dbReference>
<dbReference type="Proteomes" id="UP000005546">
    <property type="component" value="Unassembled WGS sequence"/>
</dbReference>
<dbReference type="PANTHER" id="PTHR46025">
    <property type="entry name" value="XYLOSYLTRANSFERASE OXT"/>
    <property type="match status" value="1"/>
</dbReference>
<evidence type="ECO:0000256" key="8">
    <source>
        <dbReference type="ARBA" id="ARBA00022968"/>
    </source>
</evidence>
<keyword evidence="3" id="KW-0328">Glycosyltransferase</keyword>
<sequence>RHAILILAHKNIGQLCRLAGYFEKACDVFIHIDKKQSVTREEEEKLRSYKQVKVVSREYDVNWGGTSVLESEMHLLRMAVQRSDADYFHLISGQDYPTRPLDYFLEFFDRNAGKEYIGYLHLPHPNWEDNTFRRLQYYYPYDYAAGKRNPREVGQGTGKATTGQKGKTPHSR</sequence>
<proteinExistence type="predicted"/>
<keyword evidence="4" id="KW-0808">Transferase</keyword>
<keyword evidence="6" id="KW-0479">Metal-binding</keyword>
<dbReference type="InterPro" id="IPR043538">
    <property type="entry name" value="XYLT"/>
</dbReference>
<evidence type="ECO:0000256" key="10">
    <source>
        <dbReference type="ARBA" id="ARBA00023034"/>
    </source>
</evidence>
<keyword evidence="12" id="KW-1015">Disulfide bond</keyword>
<dbReference type="GO" id="GO:0046872">
    <property type="term" value="F:metal ion binding"/>
    <property type="evidence" value="ECO:0007669"/>
    <property type="project" value="UniProtKB-KW"/>
</dbReference>
<evidence type="ECO:0000256" key="7">
    <source>
        <dbReference type="ARBA" id="ARBA00022824"/>
    </source>
</evidence>
<keyword evidence="7" id="KW-0256">Endoplasmic reticulum</keyword>
<dbReference type="GO" id="GO:0015012">
    <property type="term" value="P:heparan sulfate proteoglycan biosynthetic process"/>
    <property type="evidence" value="ECO:0007669"/>
    <property type="project" value="TreeGrafter"/>
</dbReference>
<dbReference type="AlphaFoldDB" id="F3QU06"/>
<evidence type="ECO:0000256" key="13">
    <source>
        <dbReference type="ARBA" id="ARBA00023180"/>
    </source>
</evidence>